<dbReference type="EMBL" id="BK015631">
    <property type="protein sequence ID" value="DAE16787.1"/>
    <property type="molecule type" value="Genomic_DNA"/>
</dbReference>
<evidence type="ECO:0000313" key="2">
    <source>
        <dbReference type="EMBL" id="DAE16787.1"/>
    </source>
</evidence>
<evidence type="ECO:0000259" key="1">
    <source>
        <dbReference type="Pfam" id="PF20612"/>
    </source>
</evidence>
<name>A0A8S5QD59_9CAUD</name>
<organism evidence="2">
    <name type="scientific">Siphoviridae sp. ctVii20</name>
    <dbReference type="NCBI Taxonomy" id="2825533"/>
    <lineage>
        <taxon>Viruses</taxon>
        <taxon>Duplodnaviria</taxon>
        <taxon>Heunggongvirae</taxon>
        <taxon>Uroviricota</taxon>
        <taxon>Caudoviricetes</taxon>
    </lineage>
</organism>
<protein>
    <submittedName>
        <fullName evidence="2">Protein involved in formate dehydrogenase formation</fullName>
    </submittedName>
</protein>
<feature type="domain" description="SHOCT-like" evidence="1">
    <location>
        <begin position="134"/>
        <end position="180"/>
    </location>
</feature>
<dbReference type="InterPro" id="IPR046749">
    <property type="entry name" value="SHOCT_2"/>
</dbReference>
<sequence length="183" mass="21544">MSLGYIKIAKAMGISVNTVKSYCKRHAIQDKNGYCLYCGKPLHQVKLGRKRKFCSDECRMNWWNTHRELVHHRNAREMICPNCHKLFTVTGSKTREYCCHECYVEARFGHHESCLKNIPAINAMEKQNLDIMSLKDEGTYLTTMNLAKKILAQGLITRKEYRRFKERMEEKYKPKISTIFIDD</sequence>
<proteinExistence type="predicted"/>
<reference evidence="2" key="1">
    <citation type="journal article" date="2021" name="Proc. Natl. Acad. Sci. U.S.A.">
        <title>A Catalog of Tens of Thousands of Viruses from Human Metagenomes Reveals Hidden Associations with Chronic Diseases.</title>
        <authorList>
            <person name="Tisza M.J."/>
            <person name="Buck C.B."/>
        </authorList>
    </citation>
    <scope>NUCLEOTIDE SEQUENCE</scope>
    <source>
        <strain evidence="2">CtVii20</strain>
    </source>
</reference>
<dbReference type="Pfam" id="PF20612">
    <property type="entry name" value="SHOCT_2"/>
    <property type="match status" value="1"/>
</dbReference>
<accession>A0A8S5QD59</accession>